<dbReference type="STRING" id="3827.A0A1S2YQE6"/>
<dbReference type="OrthoDB" id="4062651at2759"/>
<dbReference type="PANTHER" id="PTHR47985:SF4">
    <property type="entry name" value="SERINE_THREONINE-PROTEIN KINASE PBL27"/>
    <property type="match status" value="1"/>
</dbReference>
<dbReference type="PaxDb" id="3827-XP_004508303.1"/>
<keyword evidence="3" id="KW-0808">Transferase</keyword>
<keyword evidence="2" id="KW-1003">Cell membrane</keyword>
<evidence type="ECO:0000313" key="8">
    <source>
        <dbReference type="RefSeq" id="XP_004508303.1"/>
    </source>
</evidence>
<keyword evidence="4" id="KW-0472">Membrane</keyword>
<dbReference type="InterPro" id="IPR000719">
    <property type="entry name" value="Prot_kinase_dom"/>
</dbReference>
<dbReference type="GeneID" id="101503660"/>
<organism evidence="7 8">
    <name type="scientific">Cicer arietinum</name>
    <name type="common">Chickpea</name>
    <name type="synonym">Garbanzo</name>
    <dbReference type="NCBI Taxonomy" id="3827"/>
    <lineage>
        <taxon>Eukaryota</taxon>
        <taxon>Viridiplantae</taxon>
        <taxon>Streptophyta</taxon>
        <taxon>Embryophyta</taxon>
        <taxon>Tracheophyta</taxon>
        <taxon>Spermatophyta</taxon>
        <taxon>Magnoliopsida</taxon>
        <taxon>eudicotyledons</taxon>
        <taxon>Gunneridae</taxon>
        <taxon>Pentapetalae</taxon>
        <taxon>rosids</taxon>
        <taxon>fabids</taxon>
        <taxon>Fabales</taxon>
        <taxon>Fabaceae</taxon>
        <taxon>Papilionoideae</taxon>
        <taxon>50 kb inversion clade</taxon>
        <taxon>NPAAA clade</taxon>
        <taxon>Hologalegina</taxon>
        <taxon>IRL clade</taxon>
        <taxon>Cicereae</taxon>
        <taxon>Cicer</taxon>
    </lineage>
</organism>
<dbReference type="Gene3D" id="3.30.200.20">
    <property type="entry name" value="Phosphorylase Kinase, domain 1"/>
    <property type="match status" value="1"/>
</dbReference>
<keyword evidence="3" id="KW-0723">Serine/threonine-protein kinase</keyword>
<dbReference type="PANTHER" id="PTHR47985">
    <property type="entry name" value="OS07G0668900 PROTEIN"/>
    <property type="match status" value="1"/>
</dbReference>
<dbReference type="RefSeq" id="XP_004508303.1">
    <property type="nucleotide sequence ID" value="XM_004508246.3"/>
</dbReference>
<evidence type="ECO:0000256" key="4">
    <source>
        <dbReference type="ARBA" id="ARBA00023136"/>
    </source>
</evidence>
<dbReference type="GO" id="GO:0005886">
    <property type="term" value="C:plasma membrane"/>
    <property type="evidence" value="ECO:0007669"/>
    <property type="project" value="UniProtKB-SubCell"/>
</dbReference>
<accession>A0A1S2YQE6</accession>
<evidence type="ECO:0000256" key="1">
    <source>
        <dbReference type="ARBA" id="ARBA00004193"/>
    </source>
</evidence>
<dbReference type="PROSITE" id="PS50011">
    <property type="entry name" value="PROTEIN_KINASE_DOM"/>
    <property type="match status" value="1"/>
</dbReference>
<dbReference type="GO" id="GO:0005524">
    <property type="term" value="F:ATP binding"/>
    <property type="evidence" value="ECO:0007669"/>
    <property type="project" value="InterPro"/>
</dbReference>
<keyword evidence="5" id="KW-0449">Lipoprotein</keyword>
<evidence type="ECO:0000256" key="5">
    <source>
        <dbReference type="ARBA" id="ARBA00023288"/>
    </source>
</evidence>
<dbReference type="Pfam" id="PF00069">
    <property type="entry name" value="Pkinase"/>
    <property type="match status" value="1"/>
</dbReference>
<dbReference type="SUPFAM" id="SSF56112">
    <property type="entry name" value="Protein kinase-like (PK-like)"/>
    <property type="match status" value="1"/>
</dbReference>
<evidence type="ECO:0000256" key="3">
    <source>
        <dbReference type="ARBA" id="ARBA00022527"/>
    </source>
</evidence>
<dbReference type="SMART" id="SM00220">
    <property type="entry name" value="S_TKc"/>
    <property type="match status" value="1"/>
</dbReference>
<dbReference type="KEGG" id="cam:101503660"/>
<evidence type="ECO:0000256" key="2">
    <source>
        <dbReference type="ARBA" id="ARBA00022475"/>
    </source>
</evidence>
<reference evidence="7" key="1">
    <citation type="journal article" date="2013" name="Nat. Biotechnol.">
        <title>Draft genome sequence of chickpea (Cicer arietinum) provides a resource for trait improvement.</title>
        <authorList>
            <person name="Varshney R.K."/>
            <person name="Song C."/>
            <person name="Saxena R.K."/>
            <person name="Azam S."/>
            <person name="Yu S."/>
            <person name="Sharpe A.G."/>
            <person name="Cannon S."/>
            <person name="Baek J."/>
            <person name="Rosen B.D."/>
            <person name="Tar'an B."/>
            <person name="Millan T."/>
            <person name="Zhang X."/>
            <person name="Ramsay L.D."/>
            <person name="Iwata A."/>
            <person name="Wang Y."/>
            <person name="Nelson W."/>
            <person name="Farmer A.D."/>
            <person name="Gaur P.M."/>
            <person name="Soderlund C."/>
            <person name="Penmetsa R.V."/>
            <person name="Xu C."/>
            <person name="Bharti A.K."/>
            <person name="He W."/>
            <person name="Winter P."/>
            <person name="Zhao S."/>
            <person name="Hane J.K."/>
            <person name="Carrasquilla-Garcia N."/>
            <person name="Condie J.A."/>
            <person name="Upadhyaya H.D."/>
            <person name="Luo M.C."/>
            <person name="Thudi M."/>
            <person name="Gowda C.L."/>
            <person name="Singh N.P."/>
            <person name="Lichtenzveig J."/>
            <person name="Gali K.K."/>
            <person name="Rubio J."/>
            <person name="Nadarajan N."/>
            <person name="Dolezel J."/>
            <person name="Bansal K.C."/>
            <person name="Xu X."/>
            <person name="Edwards D."/>
            <person name="Zhang G."/>
            <person name="Kahl G."/>
            <person name="Gil J."/>
            <person name="Singh K.B."/>
            <person name="Datta S.K."/>
            <person name="Jackson S.A."/>
            <person name="Wang J."/>
            <person name="Cook D.R."/>
        </authorList>
    </citation>
    <scope>NUCLEOTIDE SEQUENCE [LARGE SCALE GENOMIC DNA]</scope>
    <source>
        <strain evidence="7">cv. CDC Frontier</strain>
    </source>
</reference>
<dbReference type="FunFam" id="1.10.510.10:FF:000095">
    <property type="entry name" value="protein STRUBBELIG-RECEPTOR FAMILY 8"/>
    <property type="match status" value="1"/>
</dbReference>
<reference evidence="8" key="2">
    <citation type="submission" date="2025-08" db="UniProtKB">
        <authorList>
            <consortium name="RefSeq"/>
        </authorList>
    </citation>
    <scope>IDENTIFICATION</scope>
    <source>
        <tissue evidence="8">Etiolated seedlings</tissue>
    </source>
</reference>
<name>A0A1S2YQE6_CICAR</name>
<dbReference type="PROSITE" id="PS00108">
    <property type="entry name" value="PROTEIN_KINASE_ST"/>
    <property type="match status" value="1"/>
</dbReference>
<keyword evidence="3" id="KW-0418">Kinase</keyword>
<gene>
    <name evidence="8" type="primary">LOC101503660</name>
</gene>
<dbReference type="Gene3D" id="1.10.510.10">
    <property type="entry name" value="Transferase(Phosphotransferase) domain 1"/>
    <property type="match status" value="1"/>
</dbReference>
<comment type="subcellular location">
    <subcellularLocation>
        <location evidence="1">Cell membrane</location>
        <topology evidence="1">Lipid-anchor</topology>
    </subcellularLocation>
</comment>
<keyword evidence="7" id="KW-1185">Reference proteome</keyword>
<dbReference type="AlphaFoldDB" id="A0A1S2YQE6"/>
<proteinExistence type="predicted"/>
<dbReference type="Proteomes" id="UP000087171">
    <property type="component" value="Chromosome Ca7"/>
</dbReference>
<dbReference type="GO" id="GO:0004674">
    <property type="term" value="F:protein serine/threonine kinase activity"/>
    <property type="evidence" value="ECO:0007669"/>
    <property type="project" value="UniProtKB-KW"/>
</dbReference>
<dbReference type="InterPro" id="IPR008271">
    <property type="entry name" value="Ser/Thr_kinase_AS"/>
</dbReference>
<sequence>MGCFPFFGSSNKNADFVYSTRIFPDRYKFAPNDKSLQNIKAPKFTLEELEAATKNFGPECLLGEGTLGRVFETHLDSINKVVAVKQLDPNNFKGNREFLVKVLRLSLLHDKNLVNLIGYCADNNQRLLVQEFMPFGSLKSHINKMPLDWNKRIKIAFEVAMGLDYLHNKTSPPLVHGDLKASNVLLDEDYSVKLSDFGLAKLGPEDENGPNRFTGTIGYCAPEFVITGETTMMSDVYSFGVIFLQLISGREAFDLTRPIHERNIVVWAQSLLGNRKNFSKIVDPLLKGYPLRGFHRALAIIGMCLVKEPSKRPVIGDIVVALTLEFNMKYNDQIDHSDPHYEKTRIVAPHRKMYYD</sequence>
<evidence type="ECO:0000259" key="6">
    <source>
        <dbReference type="PROSITE" id="PS50011"/>
    </source>
</evidence>
<evidence type="ECO:0000313" key="7">
    <source>
        <dbReference type="Proteomes" id="UP000087171"/>
    </source>
</evidence>
<feature type="domain" description="Protein kinase" evidence="6">
    <location>
        <begin position="56"/>
        <end position="324"/>
    </location>
</feature>
<protein>
    <submittedName>
        <fullName evidence="8">Receptor-like cytoplasmic kinase 185</fullName>
    </submittedName>
</protein>
<dbReference type="InterPro" id="IPR011009">
    <property type="entry name" value="Kinase-like_dom_sf"/>
</dbReference>
<dbReference type="eggNOG" id="KOG1187">
    <property type="taxonomic scope" value="Eukaryota"/>
</dbReference>